<comment type="catalytic activity">
    <reaction evidence="8">
        <text>O-phospho-L-threonyl-[protein] + H2O = L-threonyl-[protein] + phosphate</text>
        <dbReference type="Rhea" id="RHEA:47004"/>
        <dbReference type="Rhea" id="RHEA-COMP:11060"/>
        <dbReference type="Rhea" id="RHEA-COMP:11605"/>
        <dbReference type="ChEBI" id="CHEBI:15377"/>
        <dbReference type="ChEBI" id="CHEBI:30013"/>
        <dbReference type="ChEBI" id="CHEBI:43474"/>
        <dbReference type="ChEBI" id="CHEBI:61977"/>
        <dbReference type="EC" id="3.1.3.16"/>
    </reaction>
</comment>
<dbReference type="AlphaFoldDB" id="A0A1H9QPY4"/>
<reference evidence="12" key="1">
    <citation type="submission" date="2016-10" db="EMBL/GenBank/DDBJ databases">
        <authorList>
            <person name="Varghese N."/>
            <person name="Submissions S."/>
        </authorList>
    </citation>
    <scope>NUCLEOTIDE SEQUENCE [LARGE SCALE GENOMIC DNA]</scope>
    <source>
        <strain evidence="12">S9</strain>
    </source>
</reference>
<keyword evidence="4" id="KW-0378">Hydrolase</keyword>
<dbReference type="STRING" id="1601833.SAMN05518684_102319"/>
<evidence type="ECO:0000256" key="9">
    <source>
        <dbReference type="SAM" id="MobiDB-lite"/>
    </source>
</evidence>
<organism evidence="11 12">
    <name type="scientific">Salipaludibacillus aurantiacus</name>
    <dbReference type="NCBI Taxonomy" id="1601833"/>
    <lineage>
        <taxon>Bacteria</taxon>
        <taxon>Bacillati</taxon>
        <taxon>Bacillota</taxon>
        <taxon>Bacilli</taxon>
        <taxon>Bacillales</taxon>
        <taxon>Bacillaceae</taxon>
    </lineage>
</organism>
<keyword evidence="3" id="KW-0479">Metal-binding</keyword>
<evidence type="ECO:0000313" key="11">
    <source>
        <dbReference type="EMBL" id="SER62566.1"/>
    </source>
</evidence>
<dbReference type="SUPFAM" id="SSF81606">
    <property type="entry name" value="PP2C-like"/>
    <property type="match status" value="1"/>
</dbReference>
<dbReference type="PROSITE" id="PS51746">
    <property type="entry name" value="PPM_2"/>
    <property type="match status" value="1"/>
</dbReference>
<dbReference type="Pfam" id="PF13672">
    <property type="entry name" value="PP2C_2"/>
    <property type="match status" value="1"/>
</dbReference>
<evidence type="ECO:0000256" key="3">
    <source>
        <dbReference type="ARBA" id="ARBA00022723"/>
    </source>
</evidence>
<dbReference type="GO" id="GO:0046872">
    <property type="term" value="F:metal ion binding"/>
    <property type="evidence" value="ECO:0007669"/>
    <property type="project" value="UniProtKB-KW"/>
</dbReference>
<dbReference type="NCBIfam" id="NF033484">
    <property type="entry name" value="Stp1_PP2C_phos"/>
    <property type="match status" value="1"/>
</dbReference>
<evidence type="ECO:0000256" key="7">
    <source>
        <dbReference type="ARBA" id="ARBA00047761"/>
    </source>
</evidence>
<evidence type="ECO:0000256" key="6">
    <source>
        <dbReference type="ARBA" id="ARBA00023211"/>
    </source>
</evidence>
<evidence type="ECO:0000256" key="5">
    <source>
        <dbReference type="ARBA" id="ARBA00022912"/>
    </source>
</evidence>
<comment type="cofactor">
    <cofactor evidence="1">
        <name>Mn(2+)</name>
        <dbReference type="ChEBI" id="CHEBI:29035"/>
    </cofactor>
</comment>
<protein>
    <recommendedName>
        <fullName evidence="2">protein-serine/threonine phosphatase</fullName>
        <ecNumber evidence="2">3.1.3.16</ecNumber>
    </recommendedName>
</protein>
<dbReference type="PANTHER" id="PTHR47992">
    <property type="entry name" value="PROTEIN PHOSPHATASE"/>
    <property type="match status" value="1"/>
</dbReference>
<dbReference type="SMART" id="SM00331">
    <property type="entry name" value="PP2C_SIG"/>
    <property type="match status" value="1"/>
</dbReference>
<dbReference type="RefSeq" id="WP_093047642.1">
    <property type="nucleotide sequence ID" value="NZ_FOGT01000002.1"/>
</dbReference>
<evidence type="ECO:0000256" key="1">
    <source>
        <dbReference type="ARBA" id="ARBA00001936"/>
    </source>
</evidence>
<name>A0A1H9QPY4_9BACI</name>
<dbReference type="EC" id="3.1.3.16" evidence="2"/>
<accession>A0A1H9QPY4</accession>
<dbReference type="Gene3D" id="3.60.40.10">
    <property type="entry name" value="PPM-type phosphatase domain"/>
    <property type="match status" value="1"/>
</dbReference>
<evidence type="ECO:0000256" key="2">
    <source>
        <dbReference type="ARBA" id="ARBA00013081"/>
    </source>
</evidence>
<dbReference type="GO" id="GO:0004722">
    <property type="term" value="F:protein serine/threonine phosphatase activity"/>
    <property type="evidence" value="ECO:0007669"/>
    <property type="project" value="UniProtKB-EC"/>
</dbReference>
<feature type="domain" description="PPM-type phosphatase" evidence="10">
    <location>
        <begin position="1"/>
        <end position="242"/>
    </location>
</feature>
<gene>
    <name evidence="11" type="ORF">SAMN05518684_102319</name>
</gene>
<evidence type="ECO:0000259" key="10">
    <source>
        <dbReference type="PROSITE" id="PS51746"/>
    </source>
</evidence>
<evidence type="ECO:0000313" key="12">
    <source>
        <dbReference type="Proteomes" id="UP000198571"/>
    </source>
</evidence>
<comment type="catalytic activity">
    <reaction evidence="7">
        <text>O-phospho-L-seryl-[protein] + H2O = L-seryl-[protein] + phosphate</text>
        <dbReference type="Rhea" id="RHEA:20629"/>
        <dbReference type="Rhea" id="RHEA-COMP:9863"/>
        <dbReference type="Rhea" id="RHEA-COMP:11604"/>
        <dbReference type="ChEBI" id="CHEBI:15377"/>
        <dbReference type="ChEBI" id="CHEBI:29999"/>
        <dbReference type="ChEBI" id="CHEBI:43474"/>
        <dbReference type="ChEBI" id="CHEBI:83421"/>
        <dbReference type="EC" id="3.1.3.16"/>
    </reaction>
</comment>
<dbReference type="InterPro" id="IPR015655">
    <property type="entry name" value="PP2C"/>
</dbReference>
<dbReference type="EMBL" id="FOGT01000002">
    <property type="protein sequence ID" value="SER62566.1"/>
    <property type="molecule type" value="Genomic_DNA"/>
</dbReference>
<dbReference type="InterPro" id="IPR036457">
    <property type="entry name" value="PPM-type-like_dom_sf"/>
</dbReference>
<dbReference type="OrthoDB" id="9801841at2"/>
<dbReference type="InterPro" id="IPR001932">
    <property type="entry name" value="PPM-type_phosphatase-like_dom"/>
</dbReference>
<dbReference type="FunFam" id="3.60.40.10:FF:000002">
    <property type="entry name" value="Serine/threonine phosphatase stp"/>
    <property type="match status" value="1"/>
</dbReference>
<evidence type="ECO:0000256" key="8">
    <source>
        <dbReference type="ARBA" id="ARBA00048336"/>
    </source>
</evidence>
<dbReference type="Proteomes" id="UP000198571">
    <property type="component" value="Unassembled WGS sequence"/>
</dbReference>
<dbReference type="SMART" id="SM00332">
    <property type="entry name" value="PP2Cc"/>
    <property type="match status" value="1"/>
</dbReference>
<evidence type="ECO:0000256" key="4">
    <source>
        <dbReference type="ARBA" id="ARBA00022801"/>
    </source>
</evidence>
<sequence length="250" mass="27743">MKGIFRTHTGKVRPHNEDDGAVKENQTGHMLALVADGMGGHQAGDVASKMARDGLLDYWKEIDKQLSPKEAEEWLNDTVQKLNKEIFLQSRQNAQCEGMGTTLVAAVCTDEYVSFSNVGDSRVYLFEDRQLKQMTEDHSLVGELVRSGQISEEEAEHHPRKNVLLRALGTEKSIEVDVKTISWREGDMLLLCSDGLTNMVSDEEISSYLSSSENLDEIASQLVDHANKAGGEDNISLTLVRHETEGVSHT</sequence>
<feature type="region of interest" description="Disordered" evidence="9">
    <location>
        <begin position="1"/>
        <end position="22"/>
    </location>
</feature>
<proteinExistence type="predicted"/>
<keyword evidence="12" id="KW-1185">Reference proteome</keyword>
<keyword evidence="6" id="KW-0464">Manganese</keyword>
<dbReference type="CDD" id="cd00143">
    <property type="entry name" value="PP2Cc"/>
    <property type="match status" value="1"/>
</dbReference>
<keyword evidence="5" id="KW-0904">Protein phosphatase</keyword>